<dbReference type="GO" id="GO:0006508">
    <property type="term" value="P:proteolysis"/>
    <property type="evidence" value="ECO:0007669"/>
    <property type="project" value="UniProtKB-KW"/>
</dbReference>
<keyword evidence="14" id="KW-1185">Reference proteome</keyword>
<evidence type="ECO:0000259" key="11">
    <source>
        <dbReference type="Pfam" id="PF02225"/>
    </source>
</evidence>
<evidence type="ECO:0000313" key="13">
    <source>
        <dbReference type="EMBL" id="GFP86483.1"/>
    </source>
</evidence>
<evidence type="ECO:0000256" key="3">
    <source>
        <dbReference type="ARBA" id="ARBA00022670"/>
    </source>
</evidence>
<name>A0A830BQT9_9LAMI</name>
<feature type="active site" description="Charge relay system" evidence="8 9">
    <location>
        <position position="108"/>
    </location>
</feature>
<accession>A0A830BQT9</accession>
<evidence type="ECO:0000259" key="10">
    <source>
        <dbReference type="Pfam" id="PF00082"/>
    </source>
</evidence>
<dbReference type="GO" id="GO:0005576">
    <property type="term" value="C:extracellular region"/>
    <property type="evidence" value="ECO:0007669"/>
    <property type="project" value="UniProtKB-SubCell"/>
</dbReference>
<keyword evidence="3 9" id="KW-0645">Protease</keyword>
<evidence type="ECO:0000256" key="7">
    <source>
        <dbReference type="ARBA" id="ARBA00023180"/>
    </source>
</evidence>
<dbReference type="InterPro" id="IPR036852">
    <property type="entry name" value="Peptidase_S8/S53_dom_sf"/>
</dbReference>
<dbReference type="InterPro" id="IPR003137">
    <property type="entry name" value="PA_domain"/>
</dbReference>
<dbReference type="SUPFAM" id="SSF52743">
    <property type="entry name" value="Subtilisin-like"/>
    <property type="match status" value="1"/>
</dbReference>
<dbReference type="PROSITE" id="PS51892">
    <property type="entry name" value="SUBTILASE"/>
    <property type="match status" value="1"/>
</dbReference>
<feature type="domain" description="Peptidase S8/S53" evidence="10">
    <location>
        <begin position="43"/>
        <end position="358"/>
    </location>
</feature>
<dbReference type="Pfam" id="PF17766">
    <property type="entry name" value="fn3_6"/>
    <property type="match status" value="1"/>
</dbReference>
<dbReference type="InterPro" id="IPR000209">
    <property type="entry name" value="Peptidase_S8/S53_dom"/>
</dbReference>
<evidence type="ECO:0000256" key="5">
    <source>
        <dbReference type="ARBA" id="ARBA00022801"/>
    </source>
</evidence>
<dbReference type="PROSITE" id="PS00136">
    <property type="entry name" value="SUBTILASE_ASP"/>
    <property type="match status" value="1"/>
</dbReference>
<feature type="domain" description="PA" evidence="11">
    <location>
        <begin position="185"/>
        <end position="260"/>
    </location>
</feature>
<evidence type="ECO:0000259" key="12">
    <source>
        <dbReference type="Pfam" id="PF17766"/>
    </source>
</evidence>
<dbReference type="Pfam" id="PF02225">
    <property type="entry name" value="PA"/>
    <property type="match status" value="1"/>
</dbReference>
<dbReference type="PANTHER" id="PTHR10795">
    <property type="entry name" value="PROPROTEIN CONVERTASE SUBTILISIN/KEXIN"/>
    <property type="match status" value="1"/>
</dbReference>
<dbReference type="AlphaFoldDB" id="A0A830BQT9"/>
<dbReference type="CDD" id="cd02120">
    <property type="entry name" value="PA_subtilisin_like"/>
    <property type="match status" value="1"/>
</dbReference>
<keyword evidence="4" id="KW-0732">Signal</keyword>
<dbReference type="EMBL" id="BMAC01000125">
    <property type="protein sequence ID" value="GFP86483.1"/>
    <property type="molecule type" value="Genomic_DNA"/>
</dbReference>
<organism evidence="13 14">
    <name type="scientific">Phtheirospermum japonicum</name>
    <dbReference type="NCBI Taxonomy" id="374723"/>
    <lineage>
        <taxon>Eukaryota</taxon>
        <taxon>Viridiplantae</taxon>
        <taxon>Streptophyta</taxon>
        <taxon>Embryophyta</taxon>
        <taxon>Tracheophyta</taxon>
        <taxon>Spermatophyta</taxon>
        <taxon>Magnoliopsida</taxon>
        <taxon>eudicotyledons</taxon>
        <taxon>Gunneridae</taxon>
        <taxon>Pentapetalae</taxon>
        <taxon>asterids</taxon>
        <taxon>lamiids</taxon>
        <taxon>Lamiales</taxon>
        <taxon>Orobanchaceae</taxon>
        <taxon>Orobanchaceae incertae sedis</taxon>
        <taxon>Phtheirospermum</taxon>
    </lineage>
</organism>
<protein>
    <submittedName>
        <fullName evidence="13">Subtilisin-like protease</fullName>
    </submittedName>
</protein>
<feature type="active site" description="Charge relay system" evidence="8 9">
    <location>
        <position position="52"/>
    </location>
</feature>
<comment type="similarity">
    <text evidence="2 9">Belongs to the peptidase S8 family.</text>
</comment>
<keyword evidence="7" id="KW-0325">Glycoprotein</keyword>
<evidence type="ECO:0000256" key="1">
    <source>
        <dbReference type="ARBA" id="ARBA00004613"/>
    </source>
</evidence>
<comment type="subcellular location">
    <subcellularLocation>
        <location evidence="1">Secreted</location>
    </subcellularLocation>
</comment>
<feature type="active site" description="Charge relay system" evidence="8 9">
    <location>
        <position position="322"/>
    </location>
</feature>
<comment type="caution">
    <text evidence="13">The sequence shown here is derived from an EMBL/GenBank/DDBJ whole genome shotgun (WGS) entry which is preliminary data.</text>
</comment>
<evidence type="ECO:0000313" key="14">
    <source>
        <dbReference type="Proteomes" id="UP000653305"/>
    </source>
</evidence>
<dbReference type="InterPro" id="IPR015500">
    <property type="entry name" value="Peptidase_S8_subtilisin-rel"/>
</dbReference>
<evidence type="ECO:0000256" key="2">
    <source>
        <dbReference type="ARBA" id="ARBA00011073"/>
    </source>
</evidence>
<sequence length="498" mass="52229">MRQKSGFISARRERVYDLHTTHSPNFLGLLKQTSGFWNISNYGKGVIIGVLDSGITPGHPSFGDEGLLPPPPKWKGECQFDSKSSCNNKLIGARYFSSESPPLDEDGHGTHTAATAAGNFVGGANVFGSANGTASGIAPHAHLAVYQVCDSTGCSESDVLAAIEAAIEDGKGILVSCSAGNSGPRLKSLSNEAPWILTLGDDVRGKIVFCQVGGFNTGVDKGQEVKDAGGAAMILASDATLGNTTLAEAHVLPAIHIRTVIGDDRRAPVVAGFSSRGPSLASPGILKPDIIGPGVNILAAWHVSVENKTGTESNFNMVSGTSMSCPHLSGLAALLKSAHPDWSPAVIKSAILTTAYQVNLAGDPIEDENWSPASVYTDLEVRVIVGRQVDCSKVKKIQEAQLNYPSFAIVPESTPQTYTRTVTNVGEPNSSYAVKIVAPSGVDVTVKPVKLQFSKLNQKLEYSVTFTGSATGNASAQGFISWNSATRSVRSPIAVVLR</sequence>
<feature type="domain" description="Subtilisin-like protease fibronectin type-III" evidence="12">
    <location>
        <begin position="401"/>
        <end position="495"/>
    </location>
</feature>
<evidence type="ECO:0000256" key="4">
    <source>
        <dbReference type="ARBA" id="ARBA00022729"/>
    </source>
</evidence>
<dbReference type="CDD" id="cd04852">
    <property type="entry name" value="Peptidases_S8_3"/>
    <property type="match status" value="1"/>
</dbReference>
<gene>
    <name evidence="13" type="ORF">PHJA_000792100</name>
</gene>
<dbReference type="Gene3D" id="2.60.40.2310">
    <property type="match status" value="1"/>
</dbReference>
<dbReference type="Gene3D" id="3.40.50.200">
    <property type="entry name" value="Peptidase S8/S53 domain"/>
    <property type="match status" value="2"/>
</dbReference>
<evidence type="ECO:0000256" key="6">
    <source>
        <dbReference type="ARBA" id="ARBA00022825"/>
    </source>
</evidence>
<proteinExistence type="inferred from homology"/>
<dbReference type="InterPro" id="IPR023827">
    <property type="entry name" value="Peptidase_S8_Asp-AS"/>
</dbReference>
<evidence type="ECO:0000256" key="9">
    <source>
        <dbReference type="PROSITE-ProRule" id="PRU01240"/>
    </source>
</evidence>
<keyword evidence="6 9" id="KW-0720">Serine protease</keyword>
<reference evidence="13" key="1">
    <citation type="submission" date="2020-07" db="EMBL/GenBank/DDBJ databases">
        <title>Ethylene signaling mediates host invasion by parasitic plants.</title>
        <authorList>
            <person name="Yoshida S."/>
        </authorList>
    </citation>
    <scope>NUCLEOTIDE SEQUENCE</scope>
    <source>
        <strain evidence="13">Okayama</strain>
    </source>
</reference>
<dbReference type="OrthoDB" id="206201at2759"/>
<dbReference type="PRINTS" id="PR00723">
    <property type="entry name" value="SUBTILISIN"/>
</dbReference>
<dbReference type="InterPro" id="IPR034197">
    <property type="entry name" value="Peptidases_S8_3"/>
</dbReference>
<dbReference type="Proteomes" id="UP000653305">
    <property type="component" value="Unassembled WGS sequence"/>
</dbReference>
<keyword evidence="5 9" id="KW-0378">Hydrolase</keyword>
<dbReference type="InterPro" id="IPR045051">
    <property type="entry name" value="SBT"/>
</dbReference>
<dbReference type="Pfam" id="PF00082">
    <property type="entry name" value="Peptidase_S8"/>
    <property type="match status" value="1"/>
</dbReference>
<dbReference type="GO" id="GO:0004252">
    <property type="term" value="F:serine-type endopeptidase activity"/>
    <property type="evidence" value="ECO:0007669"/>
    <property type="project" value="UniProtKB-UniRule"/>
</dbReference>
<dbReference type="InterPro" id="IPR041469">
    <property type="entry name" value="Subtilisin-like_FN3"/>
</dbReference>
<evidence type="ECO:0000256" key="8">
    <source>
        <dbReference type="PIRSR" id="PIRSR615500-1"/>
    </source>
</evidence>